<dbReference type="Proteomes" id="UP001057375">
    <property type="component" value="Unassembled WGS sequence"/>
</dbReference>
<evidence type="ECO:0000256" key="6">
    <source>
        <dbReference type="SAM" id="MobiDB-lite"/>
    </source>
</evidence>
<dbReference type="PANTHER" id="PTHR37984">
    <property type="entry name" value="PROTEIN CBG26694"/>
    <property type="match status" value="1"/>
</dbReference>
<dbReference type="Gene3D" id="3.10.10.10">
    <property type="entry name" value="HIV Type 1 Reverse Transcriptase, subunit A, domain 1"/>
    <property type="match status" value="1"/>
</dbReference>
<feature type="domain" description="CCHC-type" evidence="7">
    <location>
        <begin position="483"/>
        <end position="498"/>
    </location>
</feature>
<keyword evidence="5" id="KW-0862">Zinc</keyword>
<evidence type="ECO:0000256" key="1">
    <source>
        <dbReference type="ARBA" id="ARBA00022679"/>
    </source>
</evidence>
<feature type="region of interest" description="Disordered" evidence="6">
    <location>
        <begin position="436"/>
        <end position="478"/>
    </location>
</feature>
<accession>A0ABQ5JVF6</accession>
<keyword evidence="5" id="KW-0479">Metal-binding</keyword>
<evidence type="ECO:0000256" key="2">
    <source>
        <dbReference type="ARBA" id="ARBA00022695"/>
    </source>
</evidence>
<dbReference type="InterPro" id="IPR036875">
    <property type="entry name" value="Znf_CCHC_sf"/>
</dbReference>
<evidence type="ECO:0000313" key="9">
    <source>
        <dbReference type="Proteomes" id="UP001057375"/>
    </source>
</evidence>
<keyword evidence="9" id="KW-1185">Reference proteome</keyword>
<dbReference type="InterPro" id="IPR001969">
    <property type="entry name" value="Aspartic_peptidase_AS"/>
</dbReference>
<evidence type="ECO:0000256" key="4">
    <source>
        <dbReference type="ARBA" id="ARBA00022759"/>
    </source>
</evidence>
<feature type="region of interest" description="Disordered" evidence="6">
    <location>
        <begin position="965"/>
        <end position="989"/>
    </location>
</feature>
<feature type="compositionally biased region" description="Acidic residues" evidence="6">
    <location>
        <begin position="970"/>
        <end position="989"/>
    </location>
</feature>
<feature type="compositionally biased region" description="Basic and acidic residues" evidence="6">
    <location>
        <begin position="80"/>
        <end position="89"/>
    </location>
</feature>
<protein>
    <recommendedName>
        <fullName evidence="7">CCHC-type domain-containing protein</fullName>
    </recommendedName>
</protein>
<dbReference type="InterPro" id="IPR021109">
    <property type="entry name" value="Peptidase_aspartic_dom_sf"/>
</dbReference>
<sequence length="1022" mass="117567">MDRGNETRRPYHTHVDSWLPERGGGCGIKEYTVKCGKRRTAHNIGMGPDEDRSRARGWTAQDCTNQRKRREKDLSFTPKTSERADHATGKMDWRCGRERTPTQLLRWDRDRSITTHGETEELDRNELFVLIKDIPDGNPGLLDEVVSATQEEGTLQSRLDSHAANDVGRHRSSVNTFTRYRRNLSLIRSESTWREFLTDEIIKWKKSGNTNATIWEKLARQIDILTGARPGRIRVRLLEIISSGSIFIPGKTRYNHEALTVQETRRLVEYEARRGNLEMAAWIAATFETLSRTESITSNLREEISAIPCLGWNSYTIWTDSMKSYKSILIVLAKDGVSFWSCHWADAIYEFEKIKLYAVTLKQASQYVVRYREVLEGVSPEERPSDELIGRYFLRGIKVPRFRKRMEVALDSQEMSMKILTKTIMEQVSLVEDAQDDAKGYDDAKSTKKEPKDYHPGEKRRYRKETPDRSTKRRHRPATKDTKCYKCQGYGHYSYDCKGDAVKSKGEYLSRILLAGSATTTVQGIISVPLEIFSNETQKGGIKCKGILDTGASMSFIPQKIVDCLSDKPKLEEITRTIRLADGSERVSNSQVVLLIKLTNRTLGRPIFFWERLIVWDTGQDEIILGLSTILEKGLLDLLDMKRCIESMSEVDEGSDEQEGFRTGDQVPELREPVQIILDHYLDVMQDKSKTPKTVEEYEILLEKGKRFLTAERRRISPKHLQFVKEETDKLLEERVIEEAKAPAFSPIVIAPKKGNKWRLCVDYRRRKGPPDYMFPTPSQYRPYLFPCELTGRDCAICLESFDTSGENAYAVHKCKNCSSFMCHACFKEGLAKEKSTLDKIQGDYPTETYRGIILCDQIQTHEVQAPFVTGSIIQSSRHMAVVLSASTAYSRSKVEFFRKILLPRYPIPLTFRIFSDDCAFLIPSRIPISAAITSDDLIFAEDGKRRAPTDEMVKKEYSRLGLKENKELSEEEDDEESVTDGVEDESEETLNFPMERFKLMMRLQFRYFSKKKKKKKKRNGD</sequence>
<evidence type="ECO:0000256" key="3">
    <source>
        <dbReference type="ARBA" id="ARBA00022722"/>
    </source>
</evidence>
<comment type="caution">
    <text evidence="8">The sequence shown here is derived from an EMBL/GenBank/DDBJ whole genome shotgun (WGS) entry which is preliminary data.</text>
</comment>
<evidence type="ECO:0000256" key="5">
    <source>
        <dbReference type="PROSITE-ProRule" id="PRU00047"/>
    </source>
</evidence>
<dbReference type="CDD" id="cd19757">
    <property type="entry name" value="Bbox1"/>
    <property type="match status" value="1"/>
</dbReference>
<dbReference type="PROSITE" id="PS00141">
    <property type="entry name" value="ASP_PROTEASE"/>
    <property type="match status" value="1"/>
</dbReference>
<keyword evidence="3" id="KW-0540">Nuclease</keyword>
<dbReference type="PANTHER" id="PTHR37984:SF5">
    <property type="entry name" value="PROTEIN NYNRIN-LIKE"/>
    <property type="match status" value="1"/>
</dbReference>
<keyword evidence="2" id="KW-0548">Nucleotidyltransferase</keyword>
<dbReference type="PROSITE" id="PS50158">
    <property type="entry name" value="ZF_CCHC"/>
    <property type="match status" value="1"/>
</dbReference>
<dbReference type="InterPro" id="IPR001878">
    <property type="entry name" value="Znf_CCHC"/>
</dbReference>
<feature type="region of interest" description="Disordered" evidence="6">
    <location>
        <begin position="44"/>
        <end position="89"/>
    </location>
</feature>
<keyword evidence="1" id="KW-0808">Transferase</keyword>
<gene>
    <name evidence="8" type="ORF">ADUPG1_011387</name>
</gene>
<organism evidence="8 9">
    <name type="scientific">Aduncisulcus paluster</name>
    <dbReference type="NCBI Taxonomy" id="2918883"/>
    <lineage>
        <taxon>Eukaryota</taxon>
        <taxon>Metamonada</taxon>
        <taxon>Carpediemonas-like organisms</taxon>
        <taxon>Aduncisulcus</taxon>
    </lineage>
</organism>
<evidence type="ECO:0000259" key="7">
    <source>
        <dbReference type="PROSITE" id="PS50158"/>
    </source>
</evidence>
<feature type="compositionally biased region" description="Basic and acidic residues" evidence="6">
    <location>
        <begin position="436"/>
        <end position="470"/>
    </location>
</feature>
<dbReference type="SUPFAM" id="SSF56672">
    <property type="entry name" value="DNA/RNA polymerases"/>
    <property type="match status" value="1"/>
</dbReference>
<evidence type="ECO:0000313" key="8">
    <source>
        <dbReference type="EMBL" id="GKT18831.1"/>
    </source>
</evidence>
<keyword evidence="4" id="KW-0255">Endonuclease</keyword>
<dbReference type="Gene3D" id="2.40.70.10">
    <property type="entry name" value="Acid Proteases"/>
    <property type="match status" value="1"/>
</dbReference>
<dbReference type="InterPro" id="IPR043502">
    <property type="entry name" value="DNA/RNA_pol_sf"/>
</dbReference>
<dbReference type="InterPro" id="IPR050951">
    <property type="entry name" value="Retrovirus_Pol_polyprotein"/>
</dbReference>
<proteinExistence type="predicted"/>
<dbReference type="SUPFAM" id="SSF57756">
    <property type="entry name" value="Retrovirus zinc finger-like domains"/>
    <property type="match status" value="1"/>
</dbReference>
<reference evidence="8" key="1">
    <citation type="submission" date="2022-03" db="EMBL/GenBank/DDBJ databases">
        <title>Draft genome sequence of Aduncisulcus paluster, a free-living microaerophilic Fornicata.</title>
        <authorList>
            <person name="Yuyama I."/>
            <person name="Kume K."/>
            <person name="Tamura T."/>
            <person name="Inagaki Y."/>
            <person name="Hashimoto T."/>
        </authorList>
    </citation>
    <scope>NUCLEOTIDE SEQUENCE</scope>
    <source>
        <strain evidence="8">NY0171</strain>
    </source>
</reference>
<dbReference type="CDD" id="cd00303">
    <property type="entry name" value="retropepsin_like"/>
    <property type="match status" value="1"/>
</dbReference>
<keyword evidence="4" id="KW-0378">Hydrolase</keyword>
<dbReference type="EMBL" id="BQXS01011988">
    <property type="protein sequence ID" value="GKT18831.1"/>
    <property type="molecule type" value="Genomic_DNA"/>
</dbReference>
<name>A0ABQ5JVF6_9EUKA</name>
<keyword evidence="5" id="KW-0863">Zinc-finger</keyword>